<dbReference type="AlphaFoldDB" id="A0A2Z6DZB1"/>
<evidence type="ECO:0000256" key="8">
    <source>
        <dbReference type="SAM" id="MobiDB-lite"/>
    </source>
</evidence>
<name>A0A2Z6DZB1_HYDTE</name>
<evidence type="ECO:0000256" key="1">
    <source>
        <dbReference type="ARBA" id="ARBA00004162"/>
    </source>
</evidence>
<evidence type="ECO:0000256" key="7">
    <source>
        <dbReference type="PROSITE-ProRule" id="PRU00473"/>
    </source>
</evidence>
<reference evidence="11 12" key="1">
    <citation type="submission" date="2018-04" db="EMBL/GenBank/DDBJ databases">
        <title>Complete genome sequence of Hydrogenophilus thermoluteolus TH-1.</title>
        <authorList>
            <person name="Arai H."/>
        </authorList>
    </citation>
    <scope>NUCLEOTIDE SEQUENCE [LARGE SCALE GENOMIC DNA]</scope>
    <source>
        <strain evidence="11 12">TH-1</strain>
    </source>
</reference>
<dbReference type="OrthoDB" id="5291291at2"/>
<keyword evidence="11" id="KW-0282">Flagellum</keyword>
<feature type="region of interest" description="Disordered" evidence="8">
    <location>
        <begin position="261"/>
        <end position="289"/>
    </location>
</feature>
<comment type="similarity">
    <text evidence="2">Belongs to the MotB family.</text>
</comment>
<keyword evidence="4 9" id="KW-0812">Transmembrane</keyword>
<evidence type="ECO:0000256" key="9">
    <source>
        <dbReference type="SAM" id="Phobius"/>
    </source>
</evidence>
<dbReference type="Gene3D" id="3.30.1330.60">
    <property type="entry name" value="OmpA-like domain"/>
    <property type="match status" value="1"/>
</dbReference>
<sequence length="289" mass="31105">MARARRKKGEEHENLERWLVSYADFITLLFAFFVVMYSISSVNEGKYRVLSESIYEAFRAGVLVPKPGERREESVIPAVVAGLPLAVKRRGGKEGDEETSREARVKAALEATAQTANAVRATLAPMIENGDVRVTEGAFGVTIDVGAEILFPSGSANLSPVALSALRPIARVLAQSGDFPIQVEGHTDNVPLRPGAAFPSNWELSAARAAAVVRFFVQEGVDPSRLAAVGYADQRPIADNLTPQGRARNRRVTIRLETMAGLDQEQTPVTPLPPSGASILPPSLLSPPQ</sequence>
<evidence type="ECO:0000259" key="10">
    <source>
        <dbReference type="PROSITE" id="PS51123"/>
    </source>
</evidence>
<evidence type="ECO:0000256" key="4">
    <source>
        <dbReference type="ARBA" id="ARBA00022692"/>
    </source>
</evidence>
<dbReference type="PANTHER" id="PTHR30329:SF20">
    <property type="entry name" value="EXPORTED PROTEIN"/>
    <property type="match status" value="1"/>
</dbReference>
<proteinExistence type="inferred from homology"/>
<evidence type="ECO:0000313" key="12">
    <source>
        <dbReference type="Proteomes" id="UP000262004"/>
    </source>
</evidence>
<keyword evidence="6 7" id="KW-0472">Membrane</keyword>
<comment type="subcellular location">
    <subcellularLocation>
        <location evidence="1">Cell membrane</location>
        <topology evidence="1">Single-pass membrane protein</topology>
    </subcellularLocation>
</comment>
<evidence type="ECO:0000256" key="3">
    <source>
        <dbReference type="ARBA" id="ARBA00022475"/>
    </source>
</evidence>
<evidence type="ECO:0000256" key="2">
    <source>
        <dbReference type="ARBA" id="ARBA00008914"/>
    </source>
</evidence>
<protein>
    <submittedName>
        <fullName evidence="11">Flagellar motor protein MotD</fullName>
    </submittedName>
</protein>
<feature type="transmembrane region" description="Helical" evidence="9">
    <location>
        <begin position="20"/>
        <end position="39"/>
    </location>
</feature>
<dbReference type="Proteomes" id="UP000262004">
    <property type="component" value="Chromosome"/>
</dbReference>
<organism evidence="11 12">
    <name type="scientific">Hydrogenophilus thermoluteolus</name>
    <name type="common">Pseudomonas hydrogenothermophila</name>
    <dbReference type="NCBI Taxonomy" id="297"/>
    <lineage>
        <taxon>Bacteria</taxon>
        <taxon>Pseudomonadati</taxon>
        <taxon>Pseudomonadota</taxon>
        <taxon>Hydrogenophilia</taxon>
        <taxon>Hydrogenophilales</taxon>
        <taxon>Hydrogenophilaceae</taxon>
        <taxon>Hydrogenophilus</taxon>
    </lineage>
</organism>
<keyword evidence="12" id="KW-1185">Reference proteome</keyword>
<dbReference type="PROSITE" id="PS51123">
    <property type="entry name" value="OMPA_2"/>
    <property type="match status" value="1"/>
</dbReference>
<accession>A0A2Z6DZB1</accession>
<evidence type="ECO:0000256" key="5">
    <source>
        <dbReference type="ARBA" id="ARBA00022989"/>
    </source>
</evidence>
<dbReference type="Pfam" id="PF13677">
    <property type="entry name" value="MotB_plug"/>
    <property type="match status" value="1"/>
</dbReference>
<dbReference type="PRINTS" id="PR01023">
    <property type="entry name" value="NAFLGMOTY"/>
</dbReference>
<feature type="domain" description="OmpA-like" evidence="10">
    <location>
        <begin position="138"/>
        <end position="260"/>
    </location>
</feature>
<dbReference type="Pfam" id="PF00691">
    <property type="entry name" value="OmpA"/>
    <property type="match status" value="1"/>
</dbReference>
<dbReference type="CDD" id="cd07185">
    <property type="entry name" value="OmpA_C-like"/>
    <property type="match status" value="1"/>
</dbReference>
<dbReference type="KEGG" id="htl:HPTL_1636"/>
<dbReference type="PANTHER" id="PTHR30329">
    <property type="entry name" value="STATOR ELEMENT OF FLAGELLAR MOTOR COMPLEX"/>
    <property type="match status" value="1"/>
</dbReference>
<dbReference type="InterPro" id="IPR006665">
    <property type="entry name" value="OmpA-like"/>
</dbReference>
<dbReference type="NCBIfam" id="NF006541">
    <property type="entry name" value="PRK09038.1"/>
    <property type="match status" value="1"/>
</dbReference>
<dbReference type="GO" id="GO:0005886">
    <property type="term" value="C:plasma membrane"/>
    <property type="evidence" value="ECO:0007669"/>
    <property type="project" value="UniProtKB-SubCell"/>
</dbReference>
<dbReference type="InterPro" id="IPR025713">
    <property type="entry name" value="MotB-like_N_dom"/>
</dbReference>
<dbReference type="SUPFAM" id="SSF103088">
    <property type="entry name" value="OmpA-like"/>
    <property type="match status" value="1"/>
</dbReference>
<dbReference type="EMBL" id="AP018558">
    <property type="protein sequence ID" value="BBD77896.1"/>
    <property type="molecule type" value="Genomic_DNA"/>
</dbReference>
<keyword evidence="11" id="KW-0969">Cilium</keyword>
<evidence type="ECO:0000313" key="11">
    <source>
        <dbReference type="EMBL" id="BBD77896.1"/>
    </source>
</evidence>
<dbReference type="InterPro" id="IPR050330">
    <property type="entry name" value="Bact_OuterMem_StrucFunc"/>
</dbReference>
<keyword evidence="11" id="KW-0966">Cell projection</keyword>
<evidence type="ECO:0000256" key="6">
    <source>
        <dbReference type="ARBA" id="ARBA00023136"/>
    </source>
</evidence>
<keyword evidence="3" id="KW-1003">Cell membrane</keyword>
<keyword evidence="5 9" id="KW-1133">Transmembrane helix</keyword>
<dbReference type="InterPro" id="IPR036737">
    <property type="entry name" value="OmpA-like_sf"/>
</dbReference>
<gene>
    <name evidence="11" type="ORF">HPTL_1636</name>
</gene>